<keyword evidence="3" id="KW-1185">Reference proteome</keyword>
<dbReference type="Proteomes" id="UP000580654">
    <property type="component" value="Unassembled WGS sequence"/>
</dbReference>
<dbReference type="PANTHER" id="PTHR44998">
    <property type="match status" value="1"/>
</dbReference>
<sequence length="407" mass="42782">MQQPSTPQDPRQRAMAFVREGAARHGIGDIQGALALYRRALELVPDEPNATNLVGIAARQLGDMETALVLSARAVAMDPESPIFLAAHGATLAEAGHLEQAVTVLGKAVGKRPGDAVSHRNLGQALCALGRVGEAMPHLREAVALVPQDAEAQLALAHGLREAGATRPAAEAARRALSAGGDVAAQARFLLASLGEGKAPPKPPAAYVRNLFDTYAPRFEAELTGTLGYRTPEALTALLREAGLVPEAALDVLDAGCGTGLSGEALRPWARRMAGVDLSPRMLDAARRRGIYDALEEAELVEFLIAHRGAYDLVAAADVLNYLGDLAPALNAMAAALRPGGHAAFSVETGQGAPFALGEGMRYRHDPAHVLTLAEATRLRVVELQDVTLREERGAPVAGTLLVLRRD</sequence>
<dbReference type="SMART" id="SM00028">
    <property type="entry name" value="TPR"/>
    <property type="match status" value="4"/>
</dbReference>
<comment type="caution">
    <text evidence="2">The sequence shown here is derived from an EMBL/GenBank/DDBJ whole genome shotgun (WGS) entry which is preliminary data.</text>
</comment>
<dbReference type="Gene3D" id="1.25.40.10">
    <property type="entry name" value="Tetratricopeptide repeat domain"/>
    <property type="match status" value="1"/>
</dbReference>
<dbReference type="Pfam" id="PF14559">
    <property type="entry name" value="TPR_19"/>
    <property type="match status" value="1"/>
</dbReference>
<keyword evidence="2" id="KW-0489">Methyltransferase</keyword>
<reference evidence="2 3" key="1">
    <citation type="submission" date="2020-08" db="EMBL/GenBank/DDBJ databases">
        <title>Genomic Encyclopedia of Type Strains, Phase IV (KMG-IV): sequencing the most valuable type-strain genomes for metagenomic binning, comparative biology and taxonomic classification.</title>
        <authorList>
            <person name="Goeker M."/>
        </authorList>
    </citation>
    <scope>NUCLEOTIDE SEQUENCE [LARGE SCALE GENOMIC DNA]</scope>
    <source>
        <strain evidence="2 3">DSM 25622</strain>
    </source>
</reference>
<proteinExistence type="predicted"/>
<keyword evidence="1" id="KW-0802">TPR repeat</keyword>
<dbReference type="Pfam" id="PF13489">
    <property type="entry name" value="Methyltransf_23"/>
    <property type="match status" value="1"/>
</dbReference>
<evidence type="ECO:0000256" key="1">
    <source>
        <dbReference type="PROSITE-ProRule" id="PRU00339"/>
    </source>
</evidence>
<evidence type="ECO:0000313" key="2">
    <source>
        <dbReference type="EMBL" id="MBB5692745.1"/>
    </source>
</evidence>
<protein>
    <submittedName>
        <fullName evidence="2">Putative TPR repeat methyltransferase</fullName>
    </submittedName>
</protein>
<dbReference type="InterPro" id="IPR019734">
    <property type="entry name" value="TPR_rpt"/>
</dbReference>
<accession>A0A840XW40</accession>
<keyword evidence="2" id="KW-0808">Transferase</keyword>
<evidence type="ECO:0000313" key="3">
    <source>
        <dbReference type="Proteomes" id="UP000580654"/>
    </source>
</evidence>
<dbReference type="InterPro" id="IPR011990">
    <property type="entry name" value="TPR-like_helical_dom_sf"/>
</dbReference>
<name>A0A840XW40_9PROT</name>
<dbReference type="SUPFAM" id="SSF48452">
    <property type="entry name" value="TPR-like"/>
    <property type="match status" value="1"/>
</dbReference>
<dbReference type="GO" id="GO:0008168">
    <property type="term" value="F:methyltransferase activity"/>
    <property type="evidence" value="ECO:0007669"/>
    <property type="project" value="UniProtKB-KW"/>
</dbReference>
<dbReference type="AlphaFoldDB" id="A0A840XW40"/>
<dbReference type="Gene3D" id="3.40.50.150">
    <property type="entry name" value="Vaccinia Virus protein VP39"/>
    <property type="match status" value="1"/>
</dbReference>
<dbReference type="PANTHER" id="PTHR44998:SF1">
    <property type="entry name" value="UDP-N-ACETYLGLUCOSAMINE--PEPTIDE N-ACETYLGLUCOSAMINYLTRANSFERASE 110 KDA SUBUNIT"/>
    <property type="match status" value="1"/>
</dbReference>
<dbReference type="PROSITE" id="PS50005">
    <property type="entry name" value="TPR"/>
    <property type="match status" value="2"/>
</dbReference>
<dbReference type="SUPFAM" id="SSF53335">
    <property type="entry name" value="S-adenosyl-L-methionine-dependent methyltransferases"/>
    <property type="match status" value="1"/>
</dbReference>
<dbReference type="GO" id="GO:0032259">
    <property type="term" value="P:methylation"/>
    <property type="evidence" value="ECO:0007669"/>
    <property type="project" value="UniProtKB-KW"/>
</dbReference>
<dbReference type="RefSeq" id="WP_246417824.1">
    <property type="nucleotide sequence ID" value="NZ_JACIJD010000003.1"/>
</dbReference>
<organism evidence="2 3">
    <name type="scientific">Muricoccus pecuniae</name>
    <dbReference type="NCBI Taxonomy" id="693023"/>
    <lineage>
        <taxon>Bacteria</taxon>
        <taxon>Pseudomonadati</taxon>
        <taxon>Pseudomonadota</taxon>
        <taxon>Alphaproteobacteria</taxon>
        <taxon>Acetobacterales</taxon>
        <taxon>Roseomonadaceae</taxon>
        <taxon>Muricoccus</taxon>
    </lineage>
</organism>
<dbReference type="EMBL" id="JACIJD010000003">
    <property type="protein sequence ID" value="MBB5692745.1"/>
    <property type="molecule type" value="Genomic_DNA"/>
</dbReference>
<feature type="repeat" description="TPR" evidence="1">
    <location>
        <begin position="116"/>
        <end position="149"/>
    </location>
</feature>
<dbReference type="CDD" id="cd02440">
    <property type="entry name" value="AdoMet_MTases"/>
    <property type="match status" value="1"/>
</dbReference>
<gene>
    <name evidence="2" type="ORF">FHS87_000764</name>
</gene>
<dbReference type="Pfam" id="PF13432">
    <property type="entry name" value="TPR_16"/>
    <property type="match status" value="1"/>
</dbReference>
<dbReference type="InterPro" id="IPR029063">
    <property type="entry name" value="SAM-dependent_MTases_sf"/>
</dbReference>
<feature type="repeat" description="TPR" evidence="1">
    <location>
        <begin position="14"/>
        <end position="47"/>
    </location>
</feature>